<organism evidence="2 3">
    <name type="scientific">Aquariibacter lacus</name>
    <dbReference type="NCBI Taxonomy" id="2801332"/>
    <lineage>
        <taxon>Bacteria</taxon>
        <taxon>Pseudomonadati</taxon>
        <taxon>Pseudomonadota</taxon>
        <taxon>Betaproteobacteria</taxon>
        <taxon>Burkholderiales</taxon>
        <taxon>Sphaerotilaceae</taxon>
        <taxon>Aquariibacter</taxon>
    </lineage>
</organism>
<dbReference type="SMART" id="SM00332">
    <property type="entry name" value="PP2Cc"/>
    <property type="match status" value="1"/>
</dbReference>
<dbReference type="InterPro" id="IPR015655">
    <property type="entry name" value="PP2C"/>
</dbReference>
<dbReference type="PANTHER" id="PTHR13832:SF827">
    <property type="entry name" value="PROTEIN PHOSPHATASE 1L"/>
    <property type="match status" value="1"/>
</dbReference>
<dbReference type="InterPro" id="IPR036457">
    <property type="entry name" value="PPM-type-like_dom_sf"/>
</dbReference>
<dbReference type="Gene3D" id="3.60.40.10">
    <property type="entry name" value="PPM-type phosphatase domain"/>
    <property type="match status" value="1"/>
</dbReference>
<dbReference type="SMART" id="SM00331">
    <property type="entry name" value="PP2C_SIG"/>
    <property type="match status" value="1"/>
</dbReference>
<accession>A0A9X0XG65</accession>
<dbReference type="InterPro" id="IPR001932">
    <property type="entry name" value="PPM-type_phosphatase-like_dom"/>
</dbReference>
<comment type="caution">
    <text evidence="2">The sequence shown here is derived from an EMBL/GenBank/DDBJ whole genome shotgun (WGS) entry which is preliminary data.</text>
</comment>
<evidence type="ECO:0000259" key="1">
    <source>
        <dbReference type="PROSITE" id="PS51746"/>
    </source>
</evidence>
<sequence length="273" mass="28633">MSALKPPAAAGLSLEYAGASDTGRQRQNNEDALLIDAEAGLAVLADGMGGYNAGEIASQMAVDRIGSLLLPWLRGPGRQAAADEVAQRLRAAIAEANQAILHAAQQHAAWAGMGTTVVVAVLRPEGVQLGHVGDSRAYRWGVEGLRPLSRDHSLLQEQLDAGLIRPDQARHAAHRNLVTRALGVAPAVEADLAWHPLRPGEGLLLCSDGLSDMLDDPEIAALLPATAEALPACAARLIDAANAAGGRDNISLVLIRMAGGPAPRRRWWDRGGR</sequence>
<reference evidence="2 3" key="1">
    <citation type="submission" date="2021-01" db="EMBL/GenBank/DDBJ databases">
        <title>Piscinibacter sp. Jin2 Genome sequencing and assembly.</title>
        <authorList>
            <person name="Kim I."/>
        </authorList>
    </citation>
    <scope>NUCLEOTIDE SEQUENCE [LARGE SCALE GENOMIC DNA]</scope>
    <source>
        <strain evidence="2 3">Jin2</strain>
    </source>
</reference>
<dbReference type="EMBL" id="JAERRA010000001">
    <property type="protein sequence ID" value="MBL0718925.1"/>
    <property type="molecule type" value="Genomic_DNA"/>
</dbReference>
<dbReference type="Pfam" id="PF13672">
    <property type="entry name" value="PP2C_2"/>
    <property type="match status" value="1"/>
</dbReference>
<evidence type="ECO:0000313" key="3">
    <source>
        <dbReference type="Proteomes" id="UP000643207"/>
    </source>
</evidence>
<keyword evidence="3" id="KW-1185">Reference proteome</keyword>
<dbReference type="PANTHER" id="PTHR13832">
    <property type="entry name" value="PROTEIN PHOSPHATASE 2C"/>
    <property type="match status" value="1"/>
</dbReference>
<dbReference type="AlphaFoldDB" id="A0A9X0XG65"/>
<dbReference type="PROSITE" id="PS51746">
    <property type="entry name" value="PPM_2"/>
    <property type="match status" value="1"/>
</dbReference>
<evidence type="ECO:0000313" key="2">
    <source>
        <dbReference type="EMBL" id="MBL0718925.1"/>
    </source>
</evidence>
<dbReference type="GO" id="GO:0004722">
    <property type="term" value="F:protein serine/threonine phosphatase activity"/>
    <property type="evidence" value="ECO:0007669"/>
    <property type="project" value="InterPro"/>
</dbReference>
<gene>
    <name evidence="2" type="ORF">JI742_03385</name>
</gene>
<dbReference type="Proteomes" id="UP000643207">
    <property type="component" value="Unassembled WGS sequence"/>
</dbReference>
<dbReference type="CDD" id="cd00143">
    <property type="entry name" value="PP2Cc"/>
    <property type="match status" value="1"/>
</dbReference>
<dbReference type="SUPFAM" id="SSF81606">
    <property type="entry name" value="PP2C-like"/>
    <property type="match status" value="1"/>
</dbReference>
<dbReference type="RefSeq" id="WP_201824001.1">
    <property type="nucleotide sequence ID" value="NZ_JAERRA010000001.1"/>
</dbReference>
<feature type="domain" description="PPM-type phosphatase" evidence="1">
    <location>
        <begin position="15"/>
        <end position="257"/>
    </location>
</feature>
<name>A0A9X0XG65_9BURK</name>
<protein>
    <submittedName>
        <fullName evidence="2">Serine/threonine-protein phosphatase</fullName>
    </submittedName>
</protein>
<proteinExistence type="predicted"/>